<reference evidence="4" key="1">
    <citation type="submission" date="2020-08" db="EMBL/GenBank/DDBJ databases">
        <title>Novel species isolated from subtropical streams in China.</title>
        <authorList>
            <person name="Lu H."/>
        </authorList>
    </citation>
    <scope>NUCLEOTIDE SEQUENCE</scope>
    <source>
        <strain evidence="4">LX22W</strain>
    </source>
</reference>
<name>A0A923KNK9_9BURK</name>
<accession>A0A923KNK9</accession>
<dbReference type="SUPFAM" id="SSF48452">
    <property type="entry name" value="TPR-like"/>
    <property type="match status" value="1"/>
</dbReference>
<evidence type="ECO:0000256" key="2">
    <source>
        <dbReference type="ARBA" id="ARBA00022803"/>
    </source>
</evidence>
<dbReference type="SMART" id="SM00028">
    <property type="entry name" value="TPR"/>
    <property type="match status" value="3"/>
</dbReference>
<dbReference type="InterPro" id="IPR051012">
    <property type="entry name" value="CellSynth/LPSAsmb/PSIAsmb"/>
</dbReference>
<sequence>MRIFIASLGFILLSGCASQEQRIEQPASLWKDAHFSSQETRPLDASEIFNIGPALESKIRAANLQHASIQERADFLLNLIYTSSNRPFLYEGYHTTPANETWDRNHGDCLSLSILTYAIGKRLHLPIAIQEIPLPVQFDRRGKTEYLNAHVNTIILNPQLAIANDVAKNDRGYMLIDFDPGQFTQRRGTLLTEQEVVARFYSNLGAEAMFNNKPSVAYHYFKAALNMSPTHTPSHLNLATLYQTQGLNNEAITALKRGLQLNAKDAVMLRELQRAYVNAGMHADAHGLDQAIQLIQESDPYFWIGAGLQALQTKQYERAIQSLEKAQKLSTGFEEVHQYLAEAYWRVGNIDLAKQQMKILGDINSTNPKLRFLRATIAAN</sequence>
<proteinExistence type="predicted"/>
<keyword evidence="1" id="KW-0677">Repeat</keyword>
<evidence type="ECO:0000256" key="1">
    <source>
        <dbReference type="ARBA" id="ARBA00022737"/>
    </source>
</evidence>
<dbReference type="InterPro" id="IPR011990">
    <property type="entry name" value="TPR-like_helical_dom_sf"/>
</dbReference>
<comment type="caution">
    <text evidence="4">The sequence shown here is derived from an EMBL/GenBank/DDBJ whole genome shotgun (WGS) entry which is preliminary data.</text>
</comment>
<dbReference type="PANTHER" id="PTHR45586:SF14">
    <property type="entry name" value="TETRATRICOPEPTIDE TPR_2 REPEAT PROTEIN"/>
    <property type="match status" value="1"/>
</dbReference>
<dbReference type="Proteomes" id="UP000627446">
    <property type="component" value="Unassembled WGS sequence"/>
</dbReference>
<keyword evidence="5" id="KW-1185">Reference proteome</keyword>
<evidence type="ECO:0000256" key="3">
    <source>
        <dbReference type="PROSITE-ProRule" id="PRU00339"/>
    </source>
</evidence>
<evidence type="ECO:0000313" key="4">
    <source>
        <dbReference type="EMBL" id="MBC3880788.1"/>
    </source>
</evidence>
<dbReference type="InterPro" id="IPR019734">
    <property type="entry name" value="TPR_rpt"/>
</dbReference>
<dbReference type="Gene3D" id="1.25.40.10">
    <property type="entry name" value="Tetratricopeptide repeat domain"/>
    <property type="match status" value="2"/>
</dbReference>
<dbReference type="AlphaFoldDB" id="A0A923KNK9"/>
<dbReference type="PROSITE" id="PS50005">
    <property type="entry name" value="TPR"/>
    <property type="match status" value="1"/>
</dbReference>
<gene>
    <name evidence="4" type="ORF">H8K36_05330</name>
</gene>
<dbReference type="Pfam" id="PF14559">
    <property type="entry name" value="TPR_19"/>
    <property type="match status" value="2"/>
</dbReference>
<dbReference type="PANTHER" id="PTHR45586">
    <property type="entry name" value="TPR REPEAT-CONTAINING PROTEIN PA4667"/>
    <property type="match status" value="1"/>
</dbReference>
<feature type="repeat" description="TPR" evidence="3">
    <location>
        <begin position="198"/>
        <end position="231"/>
    </location>
</feature>
<protein>
    <submittedName>
        <fullName evidence="4">Tetratricopeptide repeat protein</fullName>
    </submittedName>
</protein>
<keyword evidence="2 3" id="KW-0802">TPR repeat</keyword>
<dbReference type="RefSeq" id="WP_186914737.1">
    <property type="nucleotide sequence ID" value="NZ_JACOFZ010000001.1"/>
</dbReference>
<dbReference type="EMBL" id="JACOFZ010000001">
    <property type="protein sequence ID" value="MBC3880788.1"/>
    <property type="molecule type" value="Genomic_DNA"/>
</dbReference>
<dbReference type="PROSITE" id="PS51257">
    <property type="entry name" value="PROKAR_LIPOPROTEIN"/>
    <property type="match status" value="1"/>
</dbReference>
<organism evidence="4 5">
    <name type="scientific">Undibacterium nitidum</name>
    <dbReference type="NCBI Taxonomy" id="2762298"/>
    <lineage>
        <taxon>Bacteria</taxon>
        <taxon>Pseudomonadati</taxon>
        <taxon>Pseudomonadota</taxon>
        <taxon>Betaproteobacteria</taxon>
        <taxon>Burkholderiales</taxon>
        <taxon>Oxalobacteraceae</taxon>
        <taxon>Undibacterium</taxon>
    </lineage>
</organism>
<evidence type="ECO:0000313" key="5">
    <source>
        <dbReference type="Proteomes" id="UP000627446"/>
    </source>
</evidence>